<feature type="transmembrane region" description="Helical" evidence="7">
    <location>
        <begin position="63"/>
        <end position="84"/>
    </location>
</feature>
<dbReference type="SUPFAM" id="SSF55874">
    <property type="entry name" value="ATPase domain of HSP90 chaperone/DNA topoisomerase II/histidine kinase"/>
    <property type="match status" value="1"/>
</dbReference>
<keyword evidence="4" id="KW-0547">Nucleotide-binding</keyword>
<gene>
    <name evidence="9" type="primary">prsK</name>
    <name evidence="9" type="ORF">OL599_20295</name>
</gene>
<keyword evidence="7" id="KW-0472">Membrane</keyword>
<feature type="transmembrane region" description="Helical" evidence="7">
    <location>
        <begin position="38"/>
        <end position="57"/>
    </location>
</feature>
<dbReference type="PANTHER" id="PTHR44936:SF10">
    <property type="entry name" value="SENSOR PROTEIN RSTB"/>
    <property type="match status" value="1"/>
</dbReference>
<feature type="transmembrane region" description="Helical" evidence="7">
    <location>
        <begin position="196"/>
        <end position="215"/>
    </location>
</feature>
<reference evidence="9" key="1">
    <citation type="submission" date="2022-09" db="EMBL/GenBank/DDBJ databases">
        <title>Rhodovastum sp. nov. RN2-1 isolated from soil in Seongnam, South Korea.</title>
        <authorList>
            <person name="Le N.T."/>
        </authorList>
    </citation>
    <scope>NUCLEOTIDE SEQUENCE</scope>
    <source>
        <strain evidence="9">RN2-1</strain>
    </source>
</reference>
<keyword evidence="3 9" id="KW-0808">Transferase</keyword>
<evidence type="ECO:0000256" key="7">
    <source>
        <dbReference type="SAM" id="Phobius"/>
    </source>
</evidence>
<keyword evidence="7" id="KW-0812">Transmembrane</keyword>
<organism evidence="9 10">
    <name type="scientific">Limobrevibacterium gyesilva</name>
    <dbReference type="NCBI Taxonomy" id="2991712"/>
    <lineage>
        <taxon>Bacteria</taxon>
        <taxon>Pseudomonadati</taxon>
        <taxon>Pseudomonadota</taxon>
        <taxon>Alphaproteobacteria</taxon>
        <taxon>Acetobacterales</taxon>
        <taxon>Acetobacteraceae</taxon>
        <taxon>Limobrevibacterium</taxon>
    </lineage>
</organism>
<dbReference type="InterPro" id="IPR003594">
    <property type="entry name" value="HATPase_dom"/>
</dbReference>
<protein>
    <recommendedName>
        <fullName evidence="2">histidine kinase</fullName>
        <ecNumber evidence="2">2.7.13.3</ecNumber>
    </recommendedName>
</protein>
<evidence type="ECO:0000256" key="5">
    <source>
        <dbReference type="ARBA" id="ARBA00022777"/>
    </source>
</evidence>
<keyword evidence="7" id="KW-1133">Transmembrane helix</keyword>
<dbReference type="NCBIfam" id="TIGR02916">
    <property type="entry name" value="PEP_his_kin"/>
    <property type="match status" value="1"/>
</dbReference>
<evidence type="ECO:0000313" key="9">
    <source>
        <dbReference type="EMBL" id="MCW3476912.1"/>
    </source>
</evidence>
<feature type="transmembrane region" description="Helical" evidence="7">
    <location>
        <begin position="96"/>
        <end position="115"/>
    </location>
</feature>
<feature type="transmembrane region" description="Helical" evidence="7">
    <location>
        <begin position="127"/>
        <end position="146"/>
    </location>
</feature>
<feature type="transmembrane region" description="Helical" evidence="7">
    <location>
        <begin position="258"/>
        <end position="278"/>
    </location>
</feature>
<dbReference type="Gene3D" id="1.10.287.130">
    <property type="match status" value="1"/>
</dbReference>
<accession>A0AA42CJH7</accession>
<dbReference type="PRINTS" id="PR00344">
    <property type="entry name" value="BCTRLSENSOR"/>
</dbReference>
<dbReference type="EC" id="2.7.13.3" evidence="2"/>
<dbReference type="PROSITE" id="PS50109">
    <property type="entry name" value="HIS_KIN"/>
    <property type="match status" value="1"/>
</dbReference>
<dbReference type="PANTHER" id="PTHR44936">
    <property type="entry name" value="SENSOR PROTEIN CREC"/>
    <property type="match status" value="1"/>
</dbReference>
<comment type="caution">
    <text evidence="9">The sequence shown here is derived from an EMBL/GenBank/DDBJ whole genome shotgun (WGS) entry which is preliminary data.</text>
</comment>
<dbReference type="InterPro" id="IPR036890">
    <property type="entry name" value="HATPase_C_sf"/>
</dbReference>
<evidence type="ECO:0000256" key="3">
    <source>
        <dbReference type="ARBA" id="ARBA00022679"/>
    </source>
</evidence>
<dbReference type="GO" id="GO:0005524">
    <property type="term" value="F:ATP binding"/>
    <property type="evidence" value="ECO:0007669"/>
    <property type="project" value="UniProtKB-KW"/>
</dbReference>
<dbReference type="InterPro" id="IPR014265">
    <property type="entry name" value="XrtA/PrsK"/>
</dbReference>
<evidence type="ECO:0000259" key="8">
    <source>
        <dbReference type="PROSITE" id="PS50109"/>
    </source>
</evidence>
<keyword evidence="10" id="KW-1185">Reference proteome</keyword>
<dbReference type="EMBL" id="JAPDNT010000026">
    <property type="protein sequence ID" value="MCW3476912.1"/>
    <property type="molecule type" value="Genomic_DNA"/>
</dbReference>
<sequence>MSAWMNATTLLHGGCAALYAALTVLIFTQARLSRTGTLLAGACIVTAGWAAAAAMASHAPFGLIAGILDLLRPAAWCVFILHLYRRAVKSGRQRGQAFMMMGMVAVLVASVMLLLGRVSPGGAVSLWSIWVVGRLGFAVCNVLLIENLYLNTPEDARWHINLPCVALGALSVYDIALSGDTLLFRQISPALYDGRALATAIVAPLLAIAAARNKPDWDVNIHVSRTAVFHSATLVVSGIFLLGLVAAGEAFRYIGADWGGVAEVSLIFAGIVTIAVLLTSRSARSHLRILLVDHFFSHRYDYRREWMRCIATLSAPDAYVALHTRVIRALAEIADSPGGVLFLRERDEAAFQWVGSWNMPAAVAPVMDDHPLIAAFRDGDWIVETAPVVPDLSGAWLAVPLNHGGHLTGFVLVAPPRAAFKLDREVFDLLRIVGRQVATYVAEQRATEVLLQTRQLHEYGKRFAFVAHDIKNVSSQLSLLLSNAETHLENPEFQRDMLATIRASVQKIGALIKRLQAPESQISQAVIMPGQRLEAIVANCRRLRGAAVELEQDGRTAGVAMAPPAFDAVVTHLLDNAIEAMREAQAGEPVRIALRHEARRALIDIADNGPGMTPEFIRDELFRPFRTSKPDGSGIGAFQARELLREAGGDLLVTSRPGGGTTMRLLLPLVEAPAPQAATATA</sequence>
<dbReference type="Gene3D" id="3.30.565.10">
    <property type="entry name" value="Histidine kinase-like ATPase, C-terminal domain"/>
    <property type="match status" value="1"/>
</dbReference>
<dbReference type="SMART" id="SM00387">
    <property type="entry name" value="HATPase_c"/>
    <property type="match status" value="1"/>
</dbReference>
<dbReference type="GO" id="GO:0004673">
    <property type="term" value="F:protein histidine kinase activity"/>
    <property type="evidence" value="ECO:0007669"/>
    <property type="project" value="UniProtKB-EC"/>
</dbReference>
<keyword evidence="5 9" id="KW-0418">Kinase</keyword>
<evidence type="ECO:0000256" key="4">
    <source>
        <dbReference type="ARBA" id="ARBA00022741"/>
    </source>
</evidence>
<comment type="catalytic activity">
    <reaction evidence="1">
        <text>ATP + protein L-histidine = ADP + protein N-phospho-L-histidine.</text>
        <dbReference type="EC" id="2.7.13.3"/>
    </reaction>
</comment>
<dbReference type="InterPro" id="IPR050980">
    <property type="entry name" value="2C_sensor_his_kinase"/>
</dbReference>
<evidence type="ECO:0000313" key="10">
    <source>
        <dbReference type="Proteomes" id="UP001165679"/>
    </source>
</evidence>
<dbReference type="AlphaFoldDB" id="A0AA42CJH7"/>
<proteinExistence type="predicted"/>
<name>A0AA42CJH7_9PROT</name>
<feature type="transmembrane region" description="Helical" evidence="7">
    <location>
        <begin position="6"/>
        <end position="26"/>
    </location>
</feature>
<dbReference type="SUPFAM" id="SSF55781">
    <property type="entry name" value="GAF domain-like"/>
    <property type="match status" value="1"/>
</dbReference>
<evidence type="ECO:0000256" key="6">
    <source>
        <dbReference type="ARBA" id="ARBA00022840"/>
    </source>
</evidence>
<dbReference type="InterPro" id="IPR005467">
    <property type="entry name" value="His_kinase_dom"/>
</dbReference>
<keyword evidence="6" id="KW-0067">ATP-binding</keyword>
<feature type="domain" description="Histidine kinase" evidence="8">
    <location>
        <begin position="465"/>
        <end position="671"/>
    </location>
</feature>
<dbReference type="Pfam" id="PF02518">
    <property type="entry name" value="HATPase_c"/>
    <property type="match status" value="1"/>
</dbReference>
<dbReference type="Proteomes" id="UP001165679">
    <property type="component" value="Unassembled WGS sequence"/>
</dbReference>
<evidence type="ECO:0000256" key="1">
    <source>
        <dbReference type="ARBA" id="ARBA00000085"/>
    </source>
</evidence>
<feature type="transmembrane region" description="Helical" evidence="7">
    <location>
        <begin position="227"/>
        <end position="246"/>
    </location>
</feature>
<reference evidence="9" key="2">
    <citation type="submission" date="2022-10" db="EMBL/GenBank/DDBJ databases">
        <authorList>
            <person name="Trinh H.N."/>
        </authorList>
    </citation>
    <scope>NUCLEOTIDE SEQUENCE</scope>
    <source>
        <strain evidence="9">RN2-1</strain>
    </source>
</reference>
<dbReference type="InterPro" id="IPR004358">
    <property type="entry name" value="Sig_transdc_His_kin-like_C"/>
</dbReference>
<feature type="transmembrane region" description="Helical" evidence="7">
    <location>
        <begin position="158"/>
        <end position="176"/>
    </location>
</feature>
<evidence type="ECO:0000256" key="2">
    <source>
        <dbReference type="ARBA" id="ARBA00012438"/>
    </source>
</evidence>